<evidence type="ECO:0000313" key="3">
    <source>
        <dbReference type="Proteomes" id="UP000465221"/>
    </source>
</evidence>
<dbReference type="EMBL" id="BLKC01000021">
    <property type="protein sequence ID" value="GFF33516.1"/>
    <property type="molecule type" value="Genomic_DNA"/>
</dbReference>
<accession>A0A8H3NG49</accession>
<dbReference type="AlphaFoldDB" id="A0A8H3NG49"/>
<dbReference type="Proteomes" id="UP000465221">
    <property type="component" value="Unassembled WGS sequence"/>
</dbReference>
<name>A0A8H3NG49_9EURO</name>
<sequence>MRHSSRRQRIAVYTSPAAQTSPARGSTFWTSHSSSGAIITLTLHLGIRVRGITPGQAHGAPKVGQFHRPVDSEEDILGFEIAVCDAAVMEVGDRAHDLLEEAVNVGERERGACCGDEGAEVAGGAVLRYQAELVAVVEERVDGAEDVGMGKGGGEELFEAVMGYDGRAGGASEGLDDMELFGGCTCRAGGGSAGV</sequence>
<evidence type="ECO:0000256" key="1">
    <source>
        <dbReference type="SAM" id="MobiDB-lite"/>
    </source>
</evidence>
<protein>
    <submittedName>
        <fullName evidence="2">Uncharacterized protein</fullName>
    </submittedName>
</protein>
<proteinExistence type="predicted"/>
<evidence type="ECO:0000313" key="2">
    <source>
        <dbReference type="EMBL" id="GFF33516.1"/>
    </source>
</evidence>
<comment type="caution">
    <text evidence="2">The sequence shown here is derived from an EMBL/GenBank/DDBJ whole genome shotgun (WGS) entry which is preliminary data.</text>
</comment>
<organism evidence="2 3">
    <name type="scientific">Aspergillus udagawae</name>
    <dbReference type="NCBI Taxonomy" id="91492"/>
    <lineage>
        <taxon>Eukaryota</taxon>
        <taxon>Fungi</taxon>
        <taxon>Dikarya</taxon>
        <taxon>Ascomycota</taxon>
        <taxon>Pezizomycotina</taxon>
        <taxon>Eurotiomycetes</taxon>
        <taxon>Eurotiomycetidae</taxon>
        <taxon>Eurotiales</taxon>
        <taxon>Aspergillaceae</taxon>
        <taxon>Aspergillus</taxon>
        <taxon>Aspergillus subgen. Fumigati</taxon>
    </lineage>
</organism>
<gene>
    <name evidence="2" type="ORF">IFM46972_03917</name>
</gene>
<feature type="region of interest" description="Disordered" evidence="1">
    <location>
        <begin position="1"/>
        <end position="27"/>
    </location>
</feature>
<reference evidence="2 3" key="1">
    <citation type="submission" date="2020-01" db="EMBL/GenBank/DDBJ databases">
        <title>Draft genome sequence of Aspergillus udagawae IFM 46972.</title>
        <authorList>
            <person name="Takahashi H."/>
            <person name="Yaguchi T."/>
        </authorList>
    </citation>
    <scope>NUCLEOTIDE SEQUENCE [LARGE SCALE GENOMIC DNA]</scope>
    <source>
        <strain evidence="2 3">IFM 46972</strain>
    </source>
</reference>
<feature type="compositionally biased region" description="Polar residues" evidence="1">
    <location>
        <begin position="16"/>
        <end position="27"/>
    </location>
</feature>